<protein>
    <submittedName>
        <fullName evidence="1">Uncharacterized protein</fullName>
    </submittedName>
</protein>
<dbReference type="AlphaFoldDB" id="A0AAV4YD46"/>
<evidence type="ECO:0000313" key="1">
    <source>
        <dbReference type="EMBL" id="GIZ04995.1"/>
    </source>
</evidence>
<accession>A0AAV4YD46</accession>
<keyword evidence="2" id="KW-1185">Reference proteome</keyword>
<dbReference type="EMBL" id="BPLR01019186">
    <property type="protein sequence ID" value="GIZ04995.1"/>
    <property type="molecule type" value="Genomic_DNA"/>
</dbReference>
<comment type="caution">
    <text evidence="1">The sequence shown here is derived from an EMBL/GenBank/DDBJ whole genome shotgun (WGS) entry which is preliminary data.</text>
</comment>
<dbReference type="Proteomes" id="UP001054945">
    <property type="component" value="Unassembled WGS sequence"/>
</dbReference>
<reference evidence="1 2" key="1">
    <citation type="submission" date="2021-06" db="EMBL/GenBank/DDBJ databases">
        <title>Caerostris extrusa draft genome.</title>
        <authorList>
            <person name="Kono N."/>
            <person name="Arakawa K."/>
        </authorList>
    </citation>
    <scope>NUCLEOTIDE SEQUENCE [LARGE SCALE GENOMIC DNA]</scope>
</reference>
<evidence type="ECO:0000313" key="2">
    <source>
        <dbReference type="Proteomes" id="UP001054945"/>
    </source>
</evidence>
<organism evidence="1 2">
    <name type="scientific">Caerostris extrusa</name>
    <name type="common">Bark spider</name>
    <name type="synonym">Caerostris bankana</name>
    <dbReference type="NCBI Taxonomy" id="172846"/>
    <lineage>
        <taxon>Eukaryota</taxon>
        <taxon>Metazoa</taxon>
        <taxon>Ecdysozoa</taxon>
        <taxon>Arthropoda</taxon>
        <taxon>Chelicerata</taxon>
        <taxon>Arachnida</taxon>
        <taxon>Araneae</taxon>
        <taxon>Araneomorphae</taxon>
        <taxon>Entelegynae</taxon>
        <taxon>Araneoidea</taxon>
        <taxon>Araneidae</taxon>
        <taxon>Caerostris</taxon>
    </lineage>
</organism>
<proteinExistence type="predicted"/>
<gene>
    <name evidence="1" type="ORF">CEXT_100091</name>
</gene>
<name>A0AAV4YD46_CAEEX</name>
<sequence length="167" mass="19061">MEKQVNPIEDKIGSNNEFLVTENNTLDLKEGNSTNVTSMNIDEVDDNFEDEVSNGTETENISFKNLDEELNKGDCNNMADTFKIKEIPDEKVSEMPSCSKEETITITEDAFTNLKLNEKRNCIHFEDVENLFDYYSAILSLYVVPLVYNEEAVCEICNYASKVYLHA</sequence>